<dbReference type="PROSITE" id="PS51330">
    <property type="entry name" value="DHFR_2"/>
    <property type="match status" value="1"/>
</dbReference>
<evidence type="ECO:0000259" key="8">
    <source>
        <dbReference type="PROSITE" id="PS51330"/>
    </source>
</evidence>
<gene>
    <name evidence="9" type="ordered locus">Ecym_2414</name>
</gene>
<feature type="domain" description="DHFR" evidence="8">
    <location>
        <begin position="25"/>
        <end position="229"/>
    </location>
</feature>
<dbReference type="PROSITE" id="PS00075">
    <property type="entry name" value="DHFR_1"/>
    <property type="match status" value="1"/>
</dbReference>
<dbReference type="STRING" id="931890.G8JP88"/>
<evidence type="ECO:0000256" key="3">
    <source>
        <dbReference type="ARBA" id="ARBA00018886"/>
    </source>
</evidence>
<sequence>MHHLKCRNQIQLSHRKTVMTAGKVQVVGIVACLIPEFGIGFRNQLPWKLPRELKYFRQVTTETFDPAKRNAVIMGSKTWNSIPSKLKPLRDRLNVVISRSFASEWDPQGEGGNCHVIHSNSLSGSIERMKEVAEHLKLERIYVIGGAEIYSQCYSLIDHLLITKIEQLNHDAGNRIQTDVFLDSKKIHELFLQDEEGPRLFVPPTVDLPAKQYSFTDNGLQVTFTLYDRK</sequence>
<protein>
    <recommendedName>
        <fullName evidence="3">Dihydrofolate reductase</fullName>
        <ecNumber evidence="2">1.5.1.3</ecNumber>
    </recommendedName>
</protein>
<dbReference type="OMA" id="KEMKYFR"/>
<dbReference type="RefSeq" id="XP_003644963.1">
    <property type="nucleotide sequence ID" value="XM_003644915.1"/>
</dbReference>
<dbReference type="InterPro" id="IPR017925">
    <property type="entry name" value="DHFR_CS"/>
</dbReference>
<dbReference type="eggNOG" id="KOG1324">
    <property type="taxonomic scope" value="Eukaryota"/>
</dbReference>
<keyword evidence="10" id="KW-1185">Reference proteome</keyword>
<dbReference type="Pfam" id="PF00186">
    <property type="entry name" value="DHFR_1"/>
    <property type="match status" value="1"/>
</dbReference>
<dbReference type="EMBL" id="CP002498">
    <property type="protein sequence ID" value="AET38146.1"/>
    <property type="molecule type" value="Genomic_DNA"/>
</dbReference>
<dbReference type="SUPFAM" id="SSF53597">
    <property type="entry name" value="Dihydrofolate reductase-like"/>
    <property type="match status" value="1"/>
</dbReference>
<comment type="pathway">
    <text evidence="1">Cofactor biosynthesis; tetrahydrofolate biosynthesis; 5,6,7,8-tetrahydrofolate from 7,8-dihydrofolate: step 1/1.</text>
</comment>
<accession>G8JP88</accession>
<dbReference type="GeneID" id="11473085"/>
<dbReference type="GO" id="GO:0046654">
    <property type="term" value="P:tetrahydrofolate biosynthetic process"/>
    <property type="evidence" value="ECO:0007669"/>
    <property type="project" value="UniProtKB-UniPathway"/>
</dbReference>
<evidence type="ECO:0000256" key="6">
    <source>
        <dbReference type="ARBA" id="ARBA00023002"/>
    </source>
</evidence>
<evidence type="ECO:0000256" key="7">
    <source>
        <dbReference type="RuleBase" id="RU004474"/>
    </source>
</evidence>
<dbReference type="PANTHER" id="PTHR48069:SF3">
    <property type="entry name" value="DIHYDROFOLATE REDUCTASE"/>
    <property type="match status" value="1"/>
</dbReference>
<keyword evidence="5" id="KW-0521">NADP</keyword>
<dbReference type="GO" id="GO:0003729">
    <property type="term" value="F:mRNA binding"/>
    <property type="evidence" value="ECO:0007669"/>
    <property type="project" value="EnsemblFungi"/>
</dbReference>
<dbReference type="GO" id="GO:0006730">
    <property type="term" value="P:one-carbon metabolic process"/>
    <property type="evidence" value="ECO:0007669"/>
    <property type="project" value="UniProtKB-KW"/>
</dbReference>
<keyword evidence="4" id="KW-0554">One-carbon metabolism</keyword>
<proteinExistence type="inferred from homology"/>
<comment type="similarity">
    <text evidence="7">Belongs to the dihydrofolate reductase family.</text>
</comment>
<dbReference type="CDD" id="cd00209">
    <property type="entry name" value="DHFR"/>
    <property type="match status" value="1"/>
</dbReference>
<dbReference type="PRINTS" id="PR00070">
    <property type="entry name" value="DHFR"/>
</dbReference>
<evidence type="ECO:0000256" key="4">
    <source>
        <dbReference type="ARBA" id="ARBA00022563"/>
    </source>
</evidence>
<evidence type="ECO:0000256" key="1">
    <source>
        <dbReference type="ARBA" id="ARBA00004903"/>
    </source>
</evidence>
<dbReference type="InterPro" id="IPR001796">
    <property type="entry name" value="DHFR_dom"/>
</dbReference>
<dbReference type="AlphaFoldDB" id="G8JP88"/>
<dbReference type="InterPro" id="IPR024072">
    <property type="entry name" value="DHFR-like_dom_sf"/>
</dbReference>
<dbReference type="EC" id="1.5.1.3" evidence="2"/>
<name>G8JP88_ERECY</name>
<evidence type="ECO:0000313" key="10">
    <source>
        <dbReference type="Proteomes" id="UP000006790"/>
    </source>
</evidence>
<dbReference type="OrthoDB" id="414698at2759"/>
<reference evidence="10" key="1">
    <citation type="journal article" date="2012" name="G3 (Bethesda)">
        <title>Pichia sorbitophila, an interspecies yeast hybrid reveals early steps of genome resolution following polyploidization.</title>
        <authorList>
            <person name="Leh Louis V."/>
            <person name="Despons L."/>
            <person name="Friedrich A."/>
            <person name="Martin T."/>
            <person name="Durrens P."/>
            <person name="Casaregola S."/>
            <person name="Neuveglise C."/>
            <person name="Fairhead C."/>
            <person name="Marck C."/>
            <person name="Cruz J.A."/>
            <person name="Straub M.L."/>
            <person name="Kugler V."/>
            <person name="Sacerdot C."/>
            <person name="Uzunov Z."/>
            <person name="Thierry A."/>
            <person name="Weiss S."/>
            <person name="Bleykasten C."/>
            <person name="De Montigny J."/>
            <person name="Jacques N."/>
            <person name="Jung P."/>
            <person name="Lemaire M."/>
            <person name="Mallet S."/>
            <person name="Morel G."/>
            <person name="Richard G.F."/>
            <person name="Sarkar A."/>
            <person name="Savel G."/>
            <person name="Schacherer J."/>
            <person name="Seret M.L."/>
            <person name="Talla E."/>
            <person name="Samson G."/>
            <person name="Jubin C."/>
            <person name="Poulain J."/>
            <person name="Vacherie B."/>
            <person name="Barbe V."/>
            <person name="Pelletier E."/>
            <person name="Sherman D.J."/>
            <person name="Westhof E."/>
            <person name="Weissenbach J."/>
            <person name="Baret P.V."/>
            <person name="Wincker P."/>
            <person name="Gaillardin C."/>
            <person name="Dujon B."/>
            <person name="Souciet J.L."/>
        </authorList>
    </citation>
    <scope>NUCLEOTIDE SEQUENCE [LARGE SCALE GENOMIC DNA]</scope>
    <source>
        <strain evidence="10">CBS 270.75 / DBVPG 7215 / KCTC 17166 / NRRL Y-17582</strain>
    </source>
</reference>
<dbReference type="GO" id="GO:0050661">
    <property type="term" value="F:NADP binding"/>
    <property type="evidence" value="ECO:0007669"/>
    <property type="project" value="InterPro"/>
</dbReference>
<keyword evidence="6" id="KW-0560">Oxidoreductase</keyword>
<evidence type="ECO:0000313" key="9">
    <source>
        <dbReference type="EMBL" id="AET38146.1"/>
    </source>
</evidence>
<organism evidence="9 10">
    <name type="scientific">Eremothecium cymbalariae (strain CBS 270.75 / DBVPG 7215 / KCTC 17166 / NRRL Y-17582)</name>
    <name type="common">Yeast</name>
    <dbReference type="NCBI Taxonomy" id="931890"/>
    <lineage>
        <taxon>Eukaryota</taxon>
        <taxon>Fungi</taxon>
        <taxon>Dikarya</taxon>
        <taxon>Ascomycota</taxon>
        <taxon>Saccharomycotina</taxon>
        <taxon>Saccharomycetes</taxon>
        <taxon>Saccharomycetales</taxon>
        <taxon>Saccharomycetaceae</taxon>
        <taxon>Eremothecium</taxon>
    </lineage>
</organism>
<dbReference type="PANTHER" id="PTHR48069">
    <property type="entry name" value="DIHYDROFOLATE REDUCTASE"/>
    <property type="match status" value="1"/>
</dbReference>
<dbReference type="InterPro" id="IPR012259">
    <property type="entry name" value="DHFR"/>
</dbReference>
<dbReference type="GO" id="GO:0046655">
    <property type="term" value="P:folic acid metabolic process"/>
    <property type="evidence" value="ECO:0007669"/>
    <property type="project" value="TreeGrafter"/>
</dbReference>
<dbReference type="GO" id="GO:0046452">
    <property type="term" value="P:dihydrofolate metabolic process"/>
    <property type="evidence" value="ECO:0007669"/>
    <property type="project" value="EnsemblFungi"/>
</dbReference>
<dbReference type="HOGENOM" id="CLU_043966_2_1_1"/>
<dbReference type="GO" id="GO:0004146">
    <property type="term" value="F:dihydrofolate reductase activity"/>
    <property type="evidence" value="ECO:0007669"/>
    <property type="project" value="UniProtKB-EC"/>
</dbReference>
<dbReference type="KEGG" id="erc:Ecym_2414"/>
<evidence type="ECO:0000256" key="5">
    <source>
        <dbReference type="ARBA" id="ARBA00022857"/>
    </source>
</evidence>
<dbReference type="UniPathway" id="UPA00077">
    <property type="reaction ID" value="UER00158"/>
</dbReference>
<dbReference type="Proteomes" id="UP000006790">
    <property type="component" value="Chromosome 2"/>
</dbReference>
<dbReference type="FunCoup" id="G8JP88">
    <property type="interactions" value="429"/>
</dbReference>
<dbReference type="InParanoid" id="G8JP88"/>
<evidence type="ECO:0000256" key="2">
    <source>
        <dbReference type="ARBA" id="ARBA00012856"/>
    </source>
</evidence>
<dbReference type="GO" id="GO:0005739">
    <property type="term" value="C:mitochondrion"/>
    <property type="evidence" value="ECO:0007669"/>
    <property type="project" value="TreeGrafter"/>
</dbReference>
<dbReference type="Gene3D" id="3.40.430.10">
    <property type="entry name" value="Dihydrofolate Reductase, subunit A"/>
    <property type="match status" value="1"/>
</dbReference>